<dbReference type="GO" id="GO:0006015">
    <property type="term" value="P:5-phosphoribose 1-diphosphate biosynthetic process"/>
    <property type="evidence" value="ECO:0007669"/>
    <property type="project" value="UniProtKB-UniPathway"/>
</dbReference>
<dbReference type="GO" id="GO:0043094">
    <property type="term" value="P:metabolic compound salvage"/>
    <property type="evidence" value="ECO:0007669"/>
    <property type="project" value="UniProtKB-UniRule"/>
</dbReference>
<dbReference type="PANTHER" id="PTHR21110:SF0">
    <property type="entry name" value="PHOSPHOPENTOMUTASE"/>
    <property type="match status" value="1"/>
</dbReference>
<dbReference type="InterPro" id="IPR006124">
    <property type="entry name" value="Metalloenzyme"/>
</dbReference>
<dbReference type="InterPro" id="IPR017850">
    <property type="entry name" value="Alkaline_phosphatase_core_sf"/>
</dbReference>
<comment type="catalytic activity">
    <reaction evidence="6">
        <text>alpha-D-ribose 1-phosphate = D-ribose 5-phosphate</text>
        <dbReference type="Rhea" id="RHEA:18793"/>
        <dbReference type="ChEBI" id="CHEBI:57720"/>
        <dbReference type="ChEBI" id="CHEBI:78346"/>
        <dbReference type="EC" id="5.4.2.7"/>
    </reaction>
</comment>
<dbReference type="RefSeq" id="WP_110463077.1">
    <property type="nucleotide sequence ID" value="NZ_QKMR01000022.1"/>
</dbReference>
<dbReference type="EC" id="5.4.2.7" evidence="6 7"/>
<keyword evidence="3 6" id="KW-0479">Metal-binding</keyword>
<name>A0A318XK58_9FIRM</name>
<comment type="caution">
    <text evidence="9">The sequence shown here is derived from an EMBL/GenBank/DDBJ whole genome shotgun (WGS) entry which is preliminary data.</text>
</comment>
<dbReference type="EMBL" id="QKMR01000022">
    <property type="protein sequence ID" value="PYG85807.1"/>
    <property type="molecule type" value="Genomic_DNA"/>
</dbReference>
<feature type="binding site" evidence="6">
    <location>
        <position position="327"/>
    </location>
    <ligand>
        <name>Mn(2+)</name>
        <dbReference type="ChEBI" id="CHEBI:29035"/>
        <label>1</label>
    </ligand>
</feature>
<organism evidence="9 10">
    <name type="scientific">Ruminiclostridium sufflavum DSM 19573</name>
    <dbReference type="NCBI Taxonomy" id="1121337"/>
    <lineage>
        <taxon>Bacteria</taxon>
        <taxon>Bacillati</taxon>
        <taxon>Bacillota</taxon>
        <taxon>Clostridia</taxon>
        <taxon>Eubacteriales</taxon>
        <taxon>Oscillospiraceae</taxon>
        <taxon>Ruminiclostridium</taxon>
    </lineage>
</organism>
<keyword evidence="2 6" id="KW-0963">Cytoplasm</keyword>
<dbReference type="GO" id="GO:0000287">
    <property type="term" value="F:magnesium ion binding"/>
    <property type="evidence" value="ECO:0007669"/>
    <property type="project" value="UniProtKB-UniRule"/>
</dbReference>
<accession>A0A318XK58</accession>
<dbReference type="CDD" id="cd16009">
    <property type="entry name" value="PPM"/>
    <property type="match status" value="1"/>
</dbReference>
<keyword evidence="4 6" id="KW-0464">Manganese</keyword>
<dbReference type="GO" id="GO:0009117">
    <property type="term" value="P:nucleotide metabolic process"/>
    <property type="evidence" value="ECO:0007669"/>
    <property type="project" value="UniProtKB-UniRule"/>
</dbReference>
<dbReference type="Proteomes" id="UP000248132">
    <property type="component" value="Unassembled WGS sequence"/>
</dbReference>
<evidence type="ECO:0000256" key="1">
    <source>
        <dbReference type="ARBA" id="ARBA00010373"/>
    </source>
</evidence>
<dbReference type="Gene3D" id="3.40.720.10">
    <property type="entry name" value="Alkaline Phosphatase, subunit A"/>
    <property type="match status" value="1"/>
</dbReference>
<dbReference type="Gene3D" id="3.30.70.1250">
    <property type="entry name" value="Phosphopentomutase"/>
    <property type="match status" value="1"/>
</dbReference>
<sequence>METINRVILIVLDSVGVGELPDAGEYGDIGSNTVGNIVKACGAINIPNMSRLGIGKIEGINYLSVPEKVEGCYGRMAEVSKGKDTITGHWEIAGLHLDYPFPTYPDGFSNDILDRFEKLTGRGVLANCAASGTEIIKEFGEEHVKTGKLIVYTSADSVFQIAAHEEVVPIEELYRICQIARDMLQGENMVGRVIARPFIGQPGNFTRTANRRDFAAEPIADTILDKVKQKGLDVIAVGKIEDIFSKKGITEAEHTKNNMNGVDVTLKYMKKQNKGIIFTNLVDFDMLYGHRNNAEGYKQALEEFDKRLPEIISSMREDDLLIITADHGCDPTTDSTDHSREHVPVLLFGHSIKQDIDLGTRKTFSDIASTIADIFGIENDFDGESFYQKIILSKV</sequence>
<dbReference type="NCBIfam" id="TIGR01696">
    <property type="entry name" value="deoB"/>
    <property type="match status" value="1"/>
</dbReference>
<dbReference type="InterPro" id="IPR024052">
    <property type="entry name" value="Phosphopentomutase_DeoB_cap_sf"/>
</dbReference>
<dbReference type="GO" id="GO:0005829">
    <property type="term" value="C:cytosol"/>
    <property type="evidence" value="ECO:0007669"/>
    <property type="project" value="TreeGrafter"/>
</dbReference>
<evidence type="ECO:0000256" key="3">
    <source>
        <dbReference type="ARBA" id="ARBA00022723"/>
    </source>
</evidence>
<evidence type="ECO:0000256" key="4">
    <source>
        <dbReference type="ARBA" id="ARBA00023211"/>
    </source>
</evidence>
<protein>
    <recommendedName>
        <fullName evidence="6 7">Phosphopentomutase</fullName>
        <ecNumber evidence="6 7">5.4.2.7</ecNumber>
    </recommendedName>
    <alternativeName>
        <fullName evidence="6">Phosphodeoxyribomutase</fullName>
    </alternativeName>
</protein>
<dbReference type="FunFam" id="3.30.70.1250:FF:000001">
    <property type="entry name" value="Phosphopentomutase"/>
    <property type="match status" value="1"/>
</dbReference>
<dbReference type="GO" id="GO:0030145">
    <property type="term" value="F:manganese ion binding"/>
    <property type="evidence" value="ECO:0007669"/>
    <property type="project" value="UniProtKB-UniRule"/>
</dbReference>
<dbReference type="GO" id="GO:0008973">
    <property type="term" value="F:phosphopentomutase activity"/>
    <property type="evidence" value="ECO:0007669"/>
    <property type="project" value="UniProtKB-UniRule"/>
</dbReference>
<keyword evidence="10" id="KW-1185">Reference proteome</keyword>
<feature type="domain" description="Metalloenzyme" evidence="8">
    <location>
        <begin position="6"/>
        <end position="378"/>
    </location>
</feature>
<evidence type="ECO:0000256" key="2">
    <source>
        <dbReference type="ARBA" id="ARBA00022490"/>
    </source>
</evidence>
<dbReference type="NCBIfam" id="NF003766">
    <property type="entry name" value="PRK05362.1"/>
    <property type="match status" value="1"/>
</dbReference>
<keyword evidence="5 6" id="KW-0413">Isomerase</keyword>
<evidence type="ECO:0000256" key="5">
    <source>
        <dbReference type="ARBA" id="ARBA00023235"/>
    </source>
</evidence>
<evidence type="ECO:0000313" key="9">
    <source>
        <dbReference type="EMBL" id="PYG85807.1"/>
    </source>
</evidence>
<dbReference type="Pfam" id="PF01676">
    <property type="entry name" value="Metalloenzyme"/>
    <property type="match status" value="1"/>
</dbReference>
<evidence type="ECO:0000256" key="6">
    <source>
        <dbReference type="HAMAP-Rule" id="MF_00740"/>
    </source>
</evidence>
<comment type="subcellular location">
    <subcellularLocation>
        <location evidence="6">Cytoplasm</location>
    </subcellularLocation>
</comment>
<dbReference type="HAMAP" id="MF_00740">
    <property type="entry name" value="Phosphopentomut"/>
    <property type="match status" value="1"/>
</dbReference>
<dbReference type="AlphaFoldDB" id="A0A318XK58"/>
<dbReference type="OrthoDB" id="9769930at2"/>
<dbReference type="GO" id="GO:0006018">
    <property type="term" value="P:2-deoxyribose 1-phosphate catabolic process"/>
    <property type="evidence" value="ECO:0007669"/>
    <property type="project" value="UniProtKB-UniRule"/>
</dbReference>
<comment type="similarity">
    <text evidence="1 6">Belongs to the phosphopentomutase family.</text>
</comment>
<feature type="binding site" evidence="6">
    <location>
        <position position="13"/>
    </location>
    <ligand>
        <name>Mn(2+)</name>
        <dbReference type="ChEBI" id="CHEBI:29035"/>
        <label>1</label>
    </ligand>
</feature>
<evidence type="ECO:0000313" key="10">
    <source>
        <dbReference type="Proteomes" id="UP000248132"/>
    </source>
</evidence>
<feature type="binding site" evidence="6">
    <location>
        <position position="338"/>
    </location>
    <ligand>
        <name>Mn(2+)</name>
        <dbReference type="ChEBI" id="CHEBI:29035"/>
        <label>2</label>
    </ligand>
</feature>
<dbReference type="InterPro" id="IPR010045">
    <property type="entry name" value="DeoB"/>
</dbReference>
<gene>
    <name evidence="6" type="primary">deoB</name>
    <name evidence="9" type="ORF">LY28_03103</name>
</gene>
<dbReference type="PIRSF" id="PIRSF001491">
    <property type="entry name" value="Ppentomutase"/>
    <property type="match status" value="1"/>
</dbReference>
<comment type="cofactor">
    <cofactor evidence="6">
        <name>Mn(2+)</name>
        <dbReference type="ChEBI" id="CHEBI:29035"/>
    </cofactor>
    <text evidence="6">Binds 2 manganese ions.</text>
</comment>
<dbReference type="UniPathway" id="UPA00087">
    <property type="reaction ID" value="UER00173"/>
</dbReference>
<comment type="pathway">
    <text evidence="6">Carbohydrate degradation; 2-deoxy-D-ribose 1-phosphate degradation; D-glyceraldehyde 3-phosphate and acetaldehyde from 2-deoxy-alpha-D-ribose 1-phosphate: step 1/2.</text>
</comment>
<reference evidence="9 10" key="1">
    <citation type="submission" date="2018-06" db="EMBL/GenBank/DDBJ databases">
        <title>Genomic Encyclopedia of Type Strains, Phase I: the one thousand microbial genomes (KMG-I) project.</title>
        <authorList>
            <person name="Kyrpides N."/>
        </authorList>
    </citation>
    <scope>NUCLEOTIDE SEQUENCE [LARGE SCALE GENOMIC DNA]</scope>
    <source>
        <strain evidence="9 10">DSM 19573</strain>
    </source>
</reference>
<evidence type="ECO:0000256" key="7">
    <source>
        <dbReference type="NCBIfam" id="TIGR01696"/>
    </source>
</evidence>
<comment type="catalytic activity">
    <reaction evidence="6">
        <text>2-deoxy-alpha-D-ribose 1-phosphate = 2-deoxy-D-ribose 5-phosphate</text>
        <dbReference type="Rhea" id="RHEA:27658"/>
        <dbReference type="ChEBI" id="CHEBI:57259"/>
        <dbReference type="ChEBI" id="CHEBI:62877"/>
        <dbReference type="EC" id="5.4.2.7"/>
    </reaction>
</comment>
<dbReference type="SUPFAM" id="SSF53649">
    <property type="entry name" value="Alkaline phosphatase-like"/>
    <property type="match status" value="1"/>
</dbReference>
<feature type="binding site" evidence="6">
    <location>
        <position position="285"/>
    </location>
    <ligand>
        <name>Mn(2+)</name>
        <dbReference type="ChEBI" id="CHEBI:29035"/>
        <label>2</label>
    </ligand>
</feature>
<evidence type="ECO:0000259" key="8">
    <source>
        <dbReference type="Pfam" id="PF01676"/>
    </source>
</evidence>
<proteinExistence type="inferred from homology"/>
<feature type="binding site" evidence="6">
    <location>
        <position position="290"/>
    </location>
    <ligand>
        <name>Mn(2+)</name>
        <dbReference type="ChEBI" id="CHEBI:29035"/>
        <label>2</label>
    </ligand>
</feature>
<dbReference type="PANTHER" id="PTHR21110">
    <property type="entry name" value="PHOSPHOPENTOMUTASE"/>
    <property type="match status" value="1"/>
</dbReference>
<dbReference type="SUPFAM" id="SSF143856">
    <property type="entry name" value="DeoB insert domain-like"/>
    <property type="match status" value="1"/>
</dbReference>
<comment type="function">
    <text evidence="6">Isomerase that catalyzes the conversion of deoxy-ribose 1-phosphate (dRib-1-P) and ribose 1-phosphate (Rib-1-P) to deoxy-ribose 5-phosphate (dRib-5-P) and ribose 5-phosphate (Rib-5-P), respectively.</text>
</comment>
<feature type="binding site" evidence="6">
    <location>
        <position position="326"/>
    </location>
    <ligand>
        <name>Mn(2+)</name>
        <dbReference type="ChEBI" id="CHEBI:29035"/>
        <label>1</label>
    </ligand>
</feature>